<feature type="signal peptide" evidence="4">
    <location>
        <begin position="1"/>
        <end position="25"/>
    </location>
</feature>
<feature type="chain" id="PRO_5028957243" description="AB hydrolase-1 domain-containing protein" evidence="4">
    <location>
        <begin position="26"/>
        <end position="518"/>
    </location>
</feature>
<dbReference type="SUPFAM" id="SSF53474">
    <property type="entry name" value="alpha/beta-Hydrolases"/>
    <property type="match status" value="1"/>
</dbReference>
<dbReference type="Pfam" id="PF00561">
    <property type="entry name" value="Abhydrolase_1"/>
    <property type="match status" value="1"/>
</dbReference>
<dbReference type="GO" id="GO:0016787">
    <property type="term" value="F:hydrolase activity"/>
    <property type="evidence" value="ECO:0007669"/>
    <property type="project" value="UniProtKB-KW"/>
</dbReference>
<dbReference type="InterPro" id="IPR000073">
    <property type="entry name" value="AB_hydrolase_1"/>
</dbReference>
<comment type="similarity">
    <text evidence="1">Belongs to the peptidase S33 family.</text>
</comment>
<dbReference type="InterPro" id="IPR051601">
    <property type="entry name" value="Serine_prot/Carboxylest_S33"/>
</dbReference>
<protein>
    <recommendedName>
        <fullName evidence="5">AB hydrolase-1 domain-containing protein</fullName>
    </recommendedName>
</protein>
<gene>
    <name evidence="6" type="ORF">NWFMUON74_49790</name>
</gene>
<evidence type="ECO:0000256" key="4">
    <source>
        <dbReference type="SAM" id="SignalP"/>
    </source>
</evidence>
<reference evidence="6 7" key="1">
    <citation type="submission" date="2020-08" db="EMBL/GenBank/DDBJ databases">
        <title>Genome Sequencing of Nocardia wallacei strain FMUON74 and assembly.</title>
        <authorList>
            <person name="Toyokawa M."/>
            <person name="Uesaka K."/>
        </authorList>
    </citation>
    <scope>NUCLEOTIDE SEQUENCE [LARGE SCALE GENOMIC DNA]</scope>
    <source>
        <strain evidence="6 7">FMUON74</strain>
    </source>
</reference>
<feature type="domain" description="AB hydrolase-1" evidence="5">
    <location>
        <begin position="110"/>
        <end position="491"/>
    </location>
</feature>
<evidence type="ECO:0000259" key="5">
    <source>
        <dbReference type="Pfam" id="PF00561"/>
    </source>
</evidence>
<proteinExistence type="inferred from homology"/>
<dbReference type="PANTHER" id="PTHR43248:SF29">
    <property type="entry name" value="TRIPEPTIDYL AMINOPEPTIDASE"/>
    <property type="match status" value="1"/>
</dbReference>
<keyword evidence="7" id="KW-1185">Reference proteome</keyword>
<keyword evidence="2 4" id="KW-0732">Signal</keyword>
<dbReference type="EMBL" id="AP023396">
    <property type="protein sequence ID" value="BCK57207.1"/>
    <property type="molecule type" value="Genomic_DNA"/>
</dbReference>
<evidence type="ECO:0000313" key="6">
    <source>
        <dbReference type="EMBL" id="BCK57207.1"/>
    </source>
</evidence>
<dbReference type="PANTHER" id="PTHR43248">
    <property type="entry name" value="2-SUCCINYL-6-HYDROXY-2,4-CYCLOHEXADIENE-1-CARBOXYLATE SYNTHASE"/>
    <property type="match status" value="1"/>
</dbReference>
<evidence type="ECO:0000256" key="1">
    <source>
        <dbReference type="ARBA" id="ARBA00010088"/>
    </source>
</evidence>
<dbReference type="KEGG" id="nwl:NWFMUON74_49790"/>
<evidence type="ECO:0000256" key="2">
    <source>
        <dbReference type="ARBA" id="ARBA00022729"/>
    </source>
</evidence>
<keyword evidence="3" id="KW-0378">Hydrolase</keyword>
<dbReference type="Proteomes" id="UP000516173">
    <property type="component" value="Chromosome"/>
</dbReference>
<accession>A0A7G1KPN8</accession>
<name>A0A7G1KPN8_9NOCA</name>
<sequence>MPLSRTGRLLAAVALMCVTPLVVTACSTSSNDDITTPSAVTPSPANLEKFYTQAPQWGGCDNFGDGTDRFPKSAECTRVTVPVDYARPDGATAQIAISRIKATGQRIGSLLFNPGGPGQPGLWMSQQGQDTPLAERFDRIGFDPRGVGASTPLISCMTAEEWDDERAEPPKDNSPGGIAAAEEENKQFAARCTERTGNDFLAHVGTREVVQDMDVIRAVLGDEKLNYVGYSYGTRLGSSYAEKFPDRVRALVLDGALDPDADPVQESVQQAAGFQRAFNEYAADCARQPDCPLGADPAQAVARFQALVGPLWDHPAATDDGRPLTYGDAITGVQNTLYAEDNWNVLSAGLSQLATGQGDILLRLADLYDGRRQDGTYDNSQDAFMAIHCVDDPAVKDRAVADKQDAEYRKVAPFLDDGHASGQAPLELCAFWPVPSSSTPHNITVSGLPKTVVVSTTQDPATPYEAGVNLAKELNAALITNKGTRHTAFLSGGVPCVDDAVIGYLIDLTEPPAGLTCG</sequence>
<evidence type="ECO:0000313" key="7">
    <source>
        <dbReference type="Proteomes" id="UP000516173"/>
    </source>
</evidence>
<organism evidence="6 7">
    <name type="scientific">Nocardia wallacei</name>
    <dbReference type="NCBI Taxonomy" id="480035"/>
    <lineage>
        <taxon>Bacteria</taxon>
        <taxon>Bacillati</taxon>
        <taxon>Actinomycetota</taxon>
        <taxon>Actinomycetes</taxon>
        <taxon>Mycobacteriales</taxon>
        <taxon>Nocardiaceae</taxon>
        <taxon>Nocardia</taxon>
    </lineage>
</organism>
<dbReference type="InterPro" id="IPR029058">
    <property type="entry name" value="AB_hydrolase_fold"/>
</dbReference>
<dbReference type="AlphaFoldDB" id="A0A7G1KPN8"/>
<evidence type="ECO:0000256" key="3">
    <source>
        <dbReference type="ARBA" id="ARBA00022801"/>
    </source>
</evidence>
<dbReference type="Gene3D" id="3.40.50.1820">
    <property type="entry name" value="alpha/beta hydrolase"/>
    <property type="match status" value="1"/>
</dbReference>
<dbReference type="PROSITE" id="PS51257">
    <property type="entry name" value="PROKAR_LIPOPROTEIN"/>
    <property type="match status" value="1"/>
</dbReference>